<evidence type="ECO:0000256" key="2">
    <source>
        <dbReference type="ARBA" id="ARBA00009236"/>
    </source>
</evidence>
<dbReference type="PIRSF" id="PIRSF000524">
    <property type="entry name" value="SPT"/>
    <property type="match status" value="1"/>
</dbReference>
<evidence type="ECO:0000256" key="5">
    <source>
        <dbReference type="ARBA" id="ARBA00022898"/>
    </source>
</evidence>
<dbReference type="FunCoup" id="A0A7M7NWB9">
    <property type="interactions" value="637"/>
</dbReference>
<evidence type="ECO:0000256" key="1">
    <source>
        <dbReference type="ARBA" id="ARBA00001933"/>
    </source>
</evidence>
<dbReference type="FunFam" id="3.90.1150.10:FF:000039">
    <property type="entry name" value="Serine--pyruvate aminotransferase"/>
    <property type="match status" value="1"/>
</dbReference>
<dbReference type="Gene3D" id="3.90.1150.10">
    <property type="entry name" value="Aspartate Aminotransferase, domain 1"/>
    <property type="match status" value="1"/>
</dbReference>
<dbReference type="EnsemblMetazoa" id="XM_030986512">
    <property type="protein sequence ID" value="XP_030842372"/>
    <property type="gene ID" value="LOC575497"/>
</dbReference>
<dbReference type="InterPro" id="IPR024169">
    <property type="entry name" value="SP_NH2Trfase/AEP_transaminase"/>
</dbReference>
<protein>
    <recommendedName>
        <fullName evidence="6">Alanine--glyoxylate aminotransferase</fullName>
        <ecNumber evidence="6">2.6.1.44</ecNumber>
    </recommendedName>
</protein>
<keyword evidence="3" id="KW-0032">Aminotransferase</keyword>
<evidence type="ECO:0000256" key="3">
    <source>
        <dbReference type="ARBA" id="ARBA00022576"/>
    </source>
</evidence>
<reference evidence="12" key="2">
    <citation type="submission" date="2021-01" db="UniProtKB">
        <authorList>
            <consortium name="EnsemblMetazoa"/>
        </authorList>
    </citation>
    <scope>IDENTIFICATION</scope>
</reference>
<evidence type="ECO:0000256" key="8">
    <source>
        <dbReference type="PIRSR" id="PIRSR000524-50"/>
    </source>
</evidence>
<dbReference type="InterPro" id="IPR000192">
    <property type="entry name" value="Aminotrans_V_dom"/>
</dbReference>
<dbReference type="InterPro" id="IPR020578">
    <property type="entry name" value="Aminotrans_V_PyrdxlP_BS"/>
</dbReference>
<dbReference type="PANTHER" id="PTHR21152">
    <property type="entry name" value="AMINOTRANSFERASE CLASS V"/>
    <property type="match status" value="1"/>
</dbReference>
<feature type="domain" description="Aminotransferase class V" evidence="11">
    <location>
        <begin position="48"/>
        <end position="372"/>
    </location>
</feature>
<dbReference type="OMA" id="GSDRVYH"/>
<dbReference type="GO" id="GO:0005777">
    <property type="term" value="C:peroxisome"/>
    <property type="evidence" value="ECO:0000318"/>
    <property type="project" value="GO_Central"/>
</dbReference>
<dbReference type="PANTHER" id="PTHR21152:SF40">
    <property type="entry name" value="ALANINE--GLYOXYLATE AMINOTRANSFERASE"/>
    <property type="match status" value="1"/>
</dbReference>
<reference evidence="13" key="1">
    <citation type="submission" date="2015-02" db="EMBL/GenBank/DDBJ databases">
        <title>Genome sequencing for Strongylocentrotus purpuratus.</title>
        <authorList>
            <person name="Murali S."/>
            <person name="Liu Y."/>
            <person name="Vee V."/>
            <person name="English A."/>
            <person name="Wang M."/>
            <person name="Skinner E."/>
            <person name="Han Y."/>
            <person name="Muzny D.M."/>
            <person name="Worley K.C."/>
            <person name="Gibbs R.A."/>
        </authorList>
    </citation>
    <scope>NUCLEOTIDE SEQUENCE</scope>
</reference>
<comment type="catalytic activity">
    <reaction evidence="6">
        <text>glyoxylate + L-alanine = glycine + pyruvate</text>
        <dbReference type="Rhea" id="RHEA:24248"/>
        <dbReference type="ChEBI" id="CHEBI:15361"/>
        <dbReference type="ChEBI" id="CHEBI:36655"/>
        <dbReference type="ChEBI" id="CHEBI:57305"/>
        <dbReference type="ChEBI" id="CHEBI:57972"/>
        <dbReference type="EC" id="2.6.1.44"/>
    </reaction>
</comment>
<dbReference type="InterPro" id="IPR015421">
    <property type="entry name" value="PyrdxlP-dep_Trfase_major"/>
</dbReference>
<dbReference type="InterPro" id="IPR015424">
    <property type="entry name" value="PyrdxlP-dep_Trfase"/>
</dbReference>
<comment type="cofactor">
    <cofactor evidence="1 6 8 10">
        <name>pyridoxal 5'-phosphate</name>
        <dbReference type="ChEBI" id="CHEBI:597326"/>
    </cofactor>
</comment>
<dbReference type="InterPro" id="IPR015422">
    <property type="entry name" value="PyrdxlP-dep_Trfase_small"/>
</dbReference>
<dbReference type="RefSeq" id="XP_030842372.1">
    <property type="nucleotide sequence ID" value="XM_030986512.1"/>
</dbReference>
<dbReference type="GO" id="GO:0004760">
    <property type="term" value="F:L-serine-pyruvate transaminase activity"/>
    <property type="evidence" value="ECO:0000318"/>
    <property type="project" value="GO_Central"/>
</dbReference>
<evidence type="ECO:0000256" key="10">
    <source>
        <dbReference type="RuleBase" id="RU004504"/>
    </source>
</evidence>
<keyword evidence="5 6" id="KW-0663">Pyridoxal phosphate</keyword>
<feature type="binding site" evidence="7">
    <location>
        <position position="361"/>
    </location>
    <ligand>
        <name>substrate</name>
    </ligand>
</feature>
<dbReference type="Gene3D" id="3.40.640.10">
    <property type="entry name" value="Type I PLP-dependent aspartate aminotransferase-like (Major domain)"/>
    <property type="match status" value="1"/>
</dbReference>
<evidence type="ECO:0000256" key="9">
    <source>
        <dbReference type="RuleBase" id="RU004075"/>
    </source>
</evidence>
<dbReference type="KEGG" id="spu:575497"/>
<evidence type="ECO:0000256" key="4">
    <source>
        <dbReference type="ARBA" id="ARBA00022679"/>
    </source>
</evidence>
<dbReference type="EC" id="2.6.1.44" evidence="6"/>
<dbReference type="Pfam" id="PF00266">
    <property type="entry name" value="Aminotran_5"/>
    <property type="match status" value="1"/>
</dbReference>
<dbReference type="GO" id="GO:0019265">
    <property type="term" value="P:glycine biosynthetic process, by transamination of glyoxylate"/>
    <property type="evidence" value="ECO:0000318"/>
    <property type="project" value="GO_Central"/>
</dbReference>
<dbReference type="GO" id="GO:0008453">
    <property type="term" value="F:alanine-glyoxylate transaminase activity"/>
    <property type="evidence" value="ECO:0000318"/>
    <property type="project" value="GO_Central"/>
</dbReference>
<evidence type="ECO:0000259" key="11">
    <source>
        <dbReference type="Pfam" id="PF00266"/>
    </source>
</evidence>
<dbReference type="Proteomes" id="UP000007110">
    <property type="component" value="Unassembled WGS sequence"/>
</dbReference>
<evidence type="ECO:0000256" key="6">
    <source>
        <dbReference type="PIRNR" id="PIRNR000524"/>
    </source>
</evidence>
<organism evidence="12 13">
    <name type="scientific">Strongylocentrotus purpuratus</name>
    <name type="common">Purple sea urchin</name>
    <dbReference type="NCBI Taxonomy" id="7668"/>
    <lineage>
        <taxon>Eukaryota</taxon>
        <taxon>Metazoa</taxon>
        <taxon>Echinodermata</taxon>
        <taxon>Eleutherozoa</taxon>
        <taxon>Echinozoa</taxon>
        <taxon>Echinoidea</taxon>
        <taxon>Euechinoidea</taxon>
        <taxon>Echinacea</taxon>
        <taxon>Camarodonta</taxon>
        <taxon>Echinidea</taxon>
        <taxon>Strongylocentrotidae</taxon>
        <taxon>Strongylocentrotus</taxon>
    </lineage>
</organism>
<keyword evidence="4" id="KW-0808">Transferase</keyword>
<dbReference type="SUPFAM" id="SSF53383">
    <property type="entry name" value="PLP-dependent transferases"/>
    <property type="match status" value="1"/>
</dbReference>
<dbReference type="CDD" id="cd06451">
    <property type="entry name" value="AGAT_like"/>
    <property type="match status" value="1"/>
</dbReference>
<dbReference type="PROSITE" id="PS00595">
    <property type="entry name" value="AA_TRANSFER_CLASS_5"/>
    <property type="match status" value="1"/>
</dbReference>
<evidence type="ECO:0000313" key="12">
    <source>
        <dbReference type="EnsemblMetazoa" id="XP_030842372"/>
    </source>
</evidence>
<proteinExistence type="inferred from homology"/>
<comment type="similarity">
    <text evidence="2 6 9">Belongs to the class-V pyridoxal-phosphate-dependent aminotransferase family.</text>
</comment>
<keyword evidence="13" id="KW-1185">Reference proteome</keyword>
<dbReference type="CTD" id="189"/>
<feature type="modified residue" description="N6-(pyridoxal phosphate)lysine" evidence="8">
    <location>
        <position position="210"/>
    </location>
</feature>
<dbReference type="AlphaFoldDB" id="A0A7M7NWB9"/>
<dbReference type="GeneID" id="575497"/>
<evidence type="ECO:0000256" key="7">
    <source>
        <dbReference type="PIRSR" id="PIRSR000524-1"/>
    </source>
</evidence>
<dbReference type="FunFam" id="3.40.640.10:FF:000027">
    <property type="entry name" value="Serine--pyruvate aminotransferase, mitochondrial"/>
    <property type="match status" value="1"/>
</dbReference>
<sequence>MVGNKSMAVSSPKELLLPMIVPQKLLMGPGPSNVPPRILAAGALPILGHMHPETLKIMDDIKKGLQYVFQTKNELTFAVSGSGHCGMEAAMMNLIEPGDVILVASNGIWGERIADLGKRLGANVKVLQNPTGVAFSLKQIEQSIHVYKPALFAITHGESSSGVLQPLQGIGNVCHRNDCLFLVDSVASLGGVPMFVDEWGIDAIYSGSQKVLGAPPGTAPISFSQRAISKFKSKKIRVPSFYLDLNHLANYWGCDAGPRRYHHTCPVTNLYQLREGLAMVAEEGLEGCWERHRAAARSLYAGLEKLGLKLFVEDEATRLPTVSAILVPPGTDWKKVVVYVMQKYRIEISGGLGPSAGKVWRIGLMGYNANQDNVKRVLRVLEDGLNHSRTTSRL</sequence>
<name>A0A7M7NWB9_STRPU</name>
<dbReference type="InParanoid" id="A0A7M7NWB9"/>
<accession>A0A7M7NWB9</accession>
<dbReference type="OrthoDB" id="7403325at2759"/>
<evidence type="ECO:0000313" key="13">
    <source>
        <dbReference type="Proteomes" id="UP000007110"/>
    </source>
</evidence>